<dbReference type="Gene3D" id="2.60.40.10">
    <property type="entry name" value="Immunoglobulins"/>
    <property type="match status" value="2"/>
</dbReference>
<evidence type="ECO:0000256" key="4">
    <source>
        <dbReference type="SAM" id="Phobius"/>
    </source>
</evidence>
<dbReference type="EMBL" id="LSMT01000250">
    <property type="protein sequence ID" value="PFX22112.1"/>
    <property type="molecule type" value="Genomic_DNA"/>
</dbReference>
<name>A0A2B4S0S7_STYPI</name>
<keyword evidence="8" id="KW-1185">Reference proteome</keyword>
<dbReference type="InterPro" id="IPR013783">
    <property type="entry name" value="Ig-like_fold"/>
</dbReference>
<dbReference type="SUPFAM" id="SSF48726">
    <property type="entry name" value="Immunoglobulin"/>
    <property type="match status" value="2"/>
</dbReference>
<dbReference type="STRING" id="50429.A0A2B4S0S7"/>
<keyword evidence="4" id="KW-0812">Transmembrane</keyword>
<dbReference type="InterPro" id="IPR003599">
    <property type="entry name" value="Ig_sub"/>
</dbReference>
<dbReference type="OrthoDB" id="6431884at2759"/>
<evidence type="ECO:0000259" key="6">
    <source>
        <dbReference type="PROSITE" id="PS50835"/>
    </source>
</evidence>
<dbReference type="GO" id="GO:0007156">
    <property type="term" value="P:homophilic cell adhesion via plasma membrane adhesion molecules"/>
    <property type="evidence" value="ECO:0007669"/>
    <property type="project" value="TreeGrafter"/>
</dbReference>
<dbReference type="PROSITE" id="PS50835">
    <property type="entry name" value="IG_LIKE"/>
    <property type="match status" value="1"/>
</dbReference>
<dbReference type="GO" id="GO:0005886">
    <property type="term" value="C:plasma membrane"/>
    <property type="evidence" value="ECO:0007669"/>
    <property type="project" value="TreeGrafter"/>
</dbReference>
<dbReference type="InterPro" id="IPR003598">
    <property type="entry name" value="Ig_sub2"/>
</dbReference>
<keyword evidence="4" id="KW-1133">Transmembrane helix</keyword>
<dbReference type="InterPro" id="IPR036179">
    <property type="entry name" value="Ig-like_dom_sf"/>
</dbReference>
<dbReference type="InterPro" id="IPR050958">
    <property type="entry name" value="Cell_Adh-Cytoskel_Orgn"/>
</dbReference>
<evidence type="ECO:0000313" key="8">
    <source>
        <dbReference type="Proteomes" id="UP000225706"/>
    </source>
</evidence>
<gene>
    <name evidence="7" type="primary">Hmcn2</name>
    <name evidence="7" type="ORF">AWC38_SpisGene13364</name>
</gene>
<accession>A0A2B4S0S7</accession>
<evidence type="ECO:0000256" key="5">
    <source>
        <dbReference type="SAM" id="SignalP"/>
    </source>
</evidence>
<dbReference type="SMART" id="SM00409">
    <property type="entry name" value="IG"/>
    <property type="match status" value="2"/>
</dbReference>
<evidence type="ECO:0000256" key="2">
    <source>
        <dbReference type="ARBA" id="ARBA00023157"/>
    </source>
</evidence>
<evidence type="ECO:0000256" key="3">
    <source>
        <dbReference type="ARBA" id="ARBA00023319"/>
    </source>
</evidence>
<feature type="signal peptide" evidence="5">
    <location>
        <begin position="1"/>
        <end position="18"/>
    </location>
</feature>
<sequence>MFLIWLFFYFVWFLGTKGRHSRFISVPCNPTVSHSGNNVTLIWRYRLSQADRAHFRRLLFGQWSDGDISTPLMSLSKNGSLVSRSKRIEWIGNKTTAAFRLHRVTTQDEGEYGCSLQFSDSFTVRHTVQLTIVAPPQIKEKNSNLAKVEASEGTSVVLSCHVTGNPQPWTSWLRDGQTLQNSTTLSDLIIPAARANMTGLYDCIAGNQAGIDKYQVLLLVTSCGHLSDITHPAQDSPHKDHNHDMESPASFTPTIVICVILFSIFGAYFFFRSAGERTTKKLRKYNRMPKDEQARSLMGEWSNFADNGEKI</sequence>
<dbReference type="InterPro" id="IPR007110">
    <property type="entry name" value="Ig-like_dom"/>
</dbReference>
<dbReference type="PANTHER" id="PTHR45080">
    <property type="entry name" value="CONTACTIN 5"/>
    <property type="match status" value="1"/>
</dbReference>
<organism evidence="7 8">
    <name type="scientific">Stylophora pistillata</name>
    <name type="common">Smooth cauliflower coral</name>
    <dbReference type="NCBI Taxonomy" id="50429"/>
    <lineage>
        <taxon>Eukaryota</taxon>
        <taxon>Metazoa</taxon>
        <taxon>Cnidaria</taxon>
        <taxon>Anthozoa</taxon>
        <taxon>Hexacorallia</taxon>
        <taxon>Scleractinia</taxon>
        <taxon>Astrocoeniina</taxon>
        <taxon>Pocilloporidae</taxon>
        <taxon>Stylophora</taxon>
    </lineage>
</organism>
<evidence type="ECO:0000313" key="7">
    <source>
        <dbReference type="EMBL" id="PFX22112.1"/>
    </source>
</evidence>
<dbReference type="FunFam" id="2.60.40.10:FF:000032">
    <property type="entry name" value="palladin isoform X1"/>
    <property type="match status" value="1"/>
</dbReference>
<dbReference type="Pfam" id="PF13927">
    <property type="entry name" value="Ig_3"/>
    <property type="match status" value="1"/>
</dbReference>
<dbReference type="SMART" id="SM00408">
    <property type="entry name" value="IGc2"/>
    <property type="match status" value="1"/>
</dbReference>
<dbReference type="PANTHER" id="PTHR45080:SF8">
    <property type="entry name" value="IG-LIKE DOMAIN-CONTAINING PROTEIN"/>
    <property type="match status" value="1"/>
</dbReference>
<proteinExistence type="predicted"/>
<feature type="transmembrane region" description="Helical" evidence="4">
    <location>
        <begin position="251"/>
        <end position="271"/>
    </location>
</feature>
<dbReference type="Proteomes" id="UP000225706">
    <property type="component" value="Unassembled WGS sequence"/>
</dbReference>
<feature type="domain" description="Ig-like" evidence="6">
    <location>
        <begin position="136"/>
        <end position="207"/>
    </location>
</feature>
<reference evidence="8" key="1">
    <citation type="journal article" date="2017" name="bioRxiv">
        <title>Comparative analysis of the genomes of Stylophora pistillata and Acropora digitifera provides evidence for extensive differences between species of corals.</title>
        <authorList>
            <person name="Voolstra C.R."/>
            <person name="Li Y."/>
            <person name="Liew Y.J."/>
            <person name="Baumgarten S."/>
            <person name="Zoccola D."/>
            <person name="Flot J.-F."/>
            <person name="Tambutte S."/>
            <person name="Allemand D."/>
            <person name="Aranda M."/>
        </authorList>
    </citation>
    <scope>NUCLEOTIDE SEQUENCE [LARGE SCALE GENOMIC DNA]</scope>
</reference>
<keyword evidence="1 5" id="KW-0732">Signal</keyword>
<keyword evidence="4" id="KW-0472">Membrane</keyword>
<keyword evidence="2" id="KW-1015">Disulfide bond</keyword>
<keyword evidence="3" id="KW-0393">Immunoglobulin domain</keyword>
<feature type="chain" id="PRO_5012835060" evidence="5">
    <location>
        <begin position="19"/>
        <end position="311"/>
    </location>
</feature>
<dbReference type="AlphaFoldDB" id="A0A2B4S0S7"/>
<evidence type="ECO:0000256" key="1">
    <source>
        <dbReference type="ARBA" id="ARBA00022729"/>
    </source>
</evidence>
<protein>
    <submittedName>
        <fullName evidence="7">Hemicentin-2</fullName>
    </submittedName>
</protein>
<comment type="caution">
    <text evidence="7">The sequence shown here is derived from an EMBL/GenBank/DDBJ whole genome shotgun (WGS) entry which is preliminary data.</text>
</comment>